<name>A0A9X2DBC0_9ACTN</name>
<dbReference type="Proteomes" id="UP001139485">
    <property type="component" value="Unassembled WGS sequence"/>
</dbReference>
<evidence type="ECO:0008006" key="3">
    <source>
        <dbReference type="Google" id="ProtNLM"/>
    </source>
</evidence>
<sequence length="104" mass="11466">MSTPKTFRKKPVEIQAMRLVGDNGRIHAVYKWVEENTQGSFDPMAAQIPASGVSIDPATGYMLIATLEGVMQAKPGDWIIRGVQGEFYPCKPDIFEATYDEVSA</sequence>
<dbReference type="AlphaFoldDB" id="A0A9X2DBC0"/>
<protein>
    <recommendedName>
        <fullName evidence="3">Phage protein</fullName>
    </recommendedName>
</protein>
<keyword evidence="2" id="KW-1185">Reference proteome</keyword>
<proteinExistence type="predicted"/>
<evidence type="ECO:0000313" key="1">
    <source>
        <dbReference type="EMBL" id="MCM0622698.1"/>
    </source>
</evidence>
<dbReference type="EMBL" id="JAMOIL010000045">
    <property type="protein sequence ID" value="MCM0622698.1"/>
    <property type="molecule type" value="Genomic_DNA"/>
</dbReference>
<comment type="caution">
    <text evidence="1">The sequence shown here is derived from an EMBL/GenBank/DDBJ whole genome shotgun (WGS) entry which is preliminary data.</text>
</comment>
<reference evidence="1" key="1">
    <citation type="submission" date="2022-05" db="EMBL/GenBank/DDBJ databases">
        <authorList>
            <person name="Tuo L."/>
        </authorList>
    </citation>
    <scope>NUCLEOTIDE SEQUENCE</scope>
    <source>
        <strain evidence="1">BSK12Z-4</strain>
    </source>
</reference>
<dbReference type="RefSeq" id="WP_250828867.1">
    <property type="nucleotide sequence ID" value="NZ_JAMOIL010000045.1"/>
</dbReference>
<gene>
    <name evidence="1" type="ORF">M8330_20620</name>
</gene>
<organism evidence="1 2">
    <name type="scientific">Nocardioides bruguierae</name>
    <dbReference type="NCBI Taxonomy" id="2945102"/>
    <lineage>
        <taxon>Bacteria</taxon>
        <taxon>Bacillati</taxon>
        <taxon>Actinomycetota</taxon>
        <taxon>Actinomycetes</taxon>
        <taxon>Propionibacteriales</taxon>
        <taxon>Nocardioidaceae</taxon>
        <taxon>Nocardioides</taxon>
    </lineage>
</organism>
<accession>A0A9X2DBC0</accession>
<evidence type="ECO:0000313" key="2">
    <source>
        <dbReference type="Proteomes" id="UP001139485"/>
    </source>
</evidence>